<proteinExistence type="predicted"/>
<dbReference type="Gene3D" id="1.10.1520.10">
    <property type="entry name" value="Ribonuclease III domain"/>
    <property type="match status" value="1"/>
</dbReference>
<protein>
    <recommendedName>
        <fullName evidence="3">RNase III domain-containing protein</fullName>
    </recommendedName>
</protein>
<dbReference type="PANTHER" id="PTHR28160:SF1">
    <property type="entry name" value="LARGE RIBOSOMAL SUBUNIT PROTEIN ML57"/>
    <property type="match status" value="1"/>
</dbReference>
<keyword evidence="2" id="KW-0732">Signal</keyword>
<dbReference type="AlphaFoldDB" id="A0A0C9Y3D1"/>
<dbReference type="InterPro" id="IPR040030">
    <property type="entry name" value="Ribosomal_mL57"/>
</dbReference>
<evidence type="ECO:0000313" key="5">
    <source>
        <dbReference type="Proteomes" id="UP000054477"/>
    </source>
</evidence>
<evidence type="ECO:0000313" key="4">
    <source>
        <dbReference type="EMBL" id="KIK04577.1"/>
    </source>
</evidence>
<reference evidence="4 5" key="1">
    <citation type="submission" date="2014-04" db="EMBL/GenBank/DDBJ databases">
        <authorList>
            <consortium name="DOE Joint Genome Institute"/>
            <person name="Kuo A."/>
            <person name="Kohler A."/>
            <person name="Nagy L.G."/>
            <person name="Floudas D."/>
            <person name="Copeland A."/>
            <person name="Barry K.W."/>
            <person name="Cichocki N."/>
            <person name="Veneault-Fourrey C."/>
            <person name="LaButti K."/>
            <person name="Lindquist E.A."/>
            <person name="Lipzen A."/>
            <person name="Lundell T."/>
            <person name="Morin E."/>
            <person name="Murat C."/>
            <person name="Sun H."/>
            <person name="Tunlid A."/>
            <person name="Henrissat B."/>
            <person name="Grigoriev I.V."/>
            <person name="Hibbett D.S."/>
            <person name="Martin F."/>
            <person name="Nordberg H.P."/>
            <person name="Cantor M.N."/>
            <person name="Hua S.X."/>
        </authorList>
    </citation>
    <scope>NUCLEOTIDE SEQUENCE [LARGE SCALE GENOMIC DNA]</scope>
    <source>
        <strain evidence="4 5">LaAM-08-1</strain>
    </source>
</reference>
<dbReference type="GO" id="GO:0006396">
    <property type="term" value="P:RNA processing"/>
    <property type="evidence" value="ECO:0007669"/>
    <property type="project" value="InterPro"/>
</dbReference>
<feature type="chain" id="PRO_5002206521" description="RNase III domain-containing protein" evidence="2">
    <location>
        <begin position="24"/>
        <end position="285"/>
    </location>
</feature>
<organism evidence="4 5">
    <name type="scientific">Laccaria amethystina LaAM-08-1</name>
    <dbReference type="NCBI Taxonomy" id="1095629"/>
    <lineage>
        <taxon>Eukaryota</taxon>
        <taxon>Fungi</taxon>
        <taxon>Dikarya</taxon>
        <taxon>Basidiomycota</taxon>
        <taxon>Agaricomycotina</taxon>
        <taxon>Agaricomycetes</taxon>
        <taxon>Agaricomycetidae</taxon>
        <taxon>Agaricales</taxon>
        <taxon>Agaricineae</taxon>
        <taxon>Hydnangiaceae</taxon>
        <taxon>Laccaria</taxon>
    </lineage>
</organism>
<dbReference type="PANTHER" id="PTHR28160">
    <property type="entry name" value="54S RIBOSOMAL PROTEIN L15, MITOCHONDRIAL"/>
    <property type="match status" value="1"/>
</dbReference>
<feature type="signal peptide" evidence="2">
    <location>
        <begin position="1"/>
        <end position="23"/>
    </location>
</feature>
<dbReference type="STRING" id="1095629.A0A0C9Y3D1"/>
<dbReference type="GO" id="GO:0032543">
    <property type="term" value="P:mitochondrial translation"/>
    <property type="evidence" value="ECO:0007669"/>
    <property type="project" value="InterPro"/>
</dbReference>
<reference evidence="5" key="2">
    <citation type="submission" date="2015-01" db="EMBL/GenBank/DDBJ databases">
        <title>Evolutionary Origins and Diversification of the Mycorrhizal Mutualists.</title>
        <authorList>
            <consortium name="DOE Joint Genome Institute"/>
            <consortium name="Mycorrhizal Genomics Consortium"/>
            <person name="Kohler A."/>
            <person name="Kuo A."/>
            <person name="Nagy L.G."/>
            <person name="Floudas D."/>
            <person name="Copeland A."/>
            <person name="Barry K.W."/>
            <person name="Cichocki N."/>
            <person name="Veneault-Fourrey C."/>
            <person name="LaButti K."/>
            <person name="Lindquist E.A."/>
            <person name="Lipzen A."/>
            <person name="Lundell T."/>
            <person name="Morin E."/>
            <person name="Murat C."/>
            <person name="Riley R."/>
            <person name="Ohm R."/>
            <person name="Sun H."/>
            <person name="Tunlid A."/>
            <person name="Henrissat B."/>
            <person name="Grigoriev I.V."/>
            <person name="Hibbett D.S."/>
            <person name="Martin F."/>
        </authorList>
    </citation>
    <scope>NUCLEOTIDE SEQUENCE [LARGE SCALE GENOMIC DNA]</scope>
    <source>
        <strain evidence="5">LaAM-08-1</strain>
    </source>
</reference>
<dbReference type="EMBL" id="KN838568">
    <property type="protein sequence ID" value="KIK04577.1"/>
    <property type="molecule type" value="Genomic_DNA"/>
</dbReference>
<dbReference type="Proteomes" id="UP000054477">
    <property type="component" value="Unassembled WGS sequence"/>
</dbReference>
<dbReference type="GO" id="GO:0005762">
    <property type="term" value="C:mitochondrial large ribosomal subunit"/>
    <property type="evidence" value="ECO:0007669"/>
    <property type="project" value="InterPro"/>
</dbReference>
<gene>
    <name evidence="4" type="ORF">K443DRAFT_675833</name>
</gene>
<feature type="domain" description="RNase III" evidence="3">
    <location>
        <begin position="104"/>
        <end position="244"/>
    </location>
</feature>
<feature type="region of interest" description="Disordered" evidence="1">
    <location>
        <begin position="38"/>
        <end position="79"/>
    </location>
</feature>
<dbReference type="Pfam" id="PF14622">
    <property type="entry name" value="Ribonucleas_3_3"/>
    <property type="match status" value="1"/>
</dbReference>
<dbReference type="InterPro" id="IPR000999">
    <property type="entry name" value="RNase_III_dom"/>
</dbReference>
<evidence type="ECO:0000256" key="1">
    <source>
        <dbReference type="SAM" id="MobiDB-lite"/>
    </source>
</evidence>
<dbReference type="HOGENOM" id="CLU_073894_1_0_1"/>
<dbReference type="GO" id="GO:0004525">
    <property type="term" value="F:ribonuclease III activity"/>
    <property type="evidence" value="ECO:0007669"/>
    <property type="project" value="InterPro"/>
</dbReference>
<keyword evidence="5" id="KW-1185">Reference proteome</keyword>
<dbReference type="SUPFAM" id="SSF69065">
    <property type="entry name" value="RNase III domain-like"/>
    <property type="match status" value="1"/>
</dbReference>
<dbReference type="InterPro" id="IPR036389">
    <property type="entry name" value="RNase_III_sf"/>
</dbReference>
<evidence type="ECO:0000259" key="3">
    <source>
        <dbReference type="Pfam" id="PF14622"/>
    </source>
</evidence>
<accession>A0A0C9Y3D1</accession>
<dbReference type="OrthoDB" id="2281895at2759"/>
<evidence type="ECO:0000256" key="2">
    <source>
        <dbReference type="SAM" id="SignalP"/>
    </source>
</evidence>
<sequence>MSRPARCLKLLLSLNSRASLVSSRPVIGTRQYAQSALKVRSDDCQTASRTRTPTRRPREERVEEGQEEEEDNFDSRGSWSKEVQCGTKFTDHLNGVFPGLQFPPELARRILTHASHQTATNGHNASLSFIGRRVLDSYLHLFLTSSSTLTPEHDLEDIAYRTLHTYALGEHVGSKWGLGRSLQWVPAIAREVREQVKAQPDSPDLRKVGLYKVQGDAVTAVMGGIFFQFGGSVAHRVFHTRLLPCMLVKGALHEAFHRDALLACDRMGGPEGRLVVNSSTKNVAH</sequence>
<name>A0A0C9Y3D1_9AGAR</name>
<dbReference type="GO" id="GO:0003735">
    <property type="term" value="F:structural constituent of ribosome"/>
    <property type="evidence" value="ECO:0007669"/>
    <property type="project" value="InterPro"/>
</dbReference>